<dbReference type="EMBL" id="LGRB01000004">
    <property type="protein sequence ID" value="OCT54366.1"/>
    <property type="molecule type" value="Genomic_DNA"/>
</dbReference>
<reference evidence="4" key="1">
    <citation type="submission" date="2015-07" db="EMBL/GenBank/DDBJ databases">
        <authorList>
            <person name="Teixeira M.M."/>
            <person name="Souza R.C."/>
            <person name="Almeida L.G."/>
            <person name="Vicente V.A."/>
            <person name="de Hoog S."/>
            <person name="Bocca A.L."/>
            <person name="de Almeida S.R."/>
            <person name="Vasconcelos A.T."/>
            <person name="Felipe M.S."/>
        </authorList>
    </citation>
    <scope>NUCLEOTIDE SEQUENCE [LARGE SCALE GENOMIC DNA]</scope>
    <source>
        <strain evidence="4">KSF</strain>
    </source>
</reference>
<dbReference type="VEuPathDB" id="FungiDB:G647_01641"/>
<proteinExistence type="predicted"/>
<dbReference type="PANTHER" id="PTHR37019:SF1">
    <property type="entry name" value="EXPERA DOMAIN-CONTAINING PROTEIN"/>
    <property type="match status" value="1"/>
</dbReference>
<dbReference type="PANTHER" id="PTHR37019">
    <property type="entry name" value="CHROMOSOME 1, WHOLE GENOME SHOTGUN SEQUENCE"/>
    <property type="match status" value="1"/>
</dbReference>
<sequence length="177" mass="19368">MTEMTEMTEMTSPSPIHPFYRLWFTRLDPIMTAGSIYVTFFHPEILLASLNPTYHSPPTPETVALLDLSGALFCVCLLLQLGLLGARPADVLVWHYYAVPVGLVDVIICAAILRGLSAQDRLAVRAWRLEEWMNLGLTAACAIVRAAFVLRIGVGVGVGPANADGDGDDEKARRKMI</sequence>
<evidence type="ECO:0000256" key="1">
    <source>
        <dbReference type="SAM" id="Phobius"/>
    </source>
</evidence>
<keyword evidence="1" id="KW-0812">Transmembrane</keyword>
<accession>A0A1C1D0W5</accession>
<dbReference type="Proteomes" id="UP000094526">
    <property type="component" value="Unassembled WGS sequence"/>
</dbReference>
<feature type="transmembrane region" description="Helical" evidence="1">
    <location>
        <begin position="62"/>
        <end position="82"/>
    </location>
</feature>
<keyword evidence="1" id="KW-0472">Membrane</keyword>
<name>A0A1C1D0W5_9EURO</name>
<keyword evidence="4" id="KW-1185">Reference proteome</keyword>
<dbReference type="Pfam" id="PF24803">
    <property type="entry name" value="DUF7704"/>
    <property type="match status" value="1"/>
</dbReference>
<dbReference type="InterPro" id="IPR056121">
    <property type="entry name" value="DUF7704"/>
</dbReference>
<feature type="domain" description="DUF7704" evidence="2">
    <location>
        <begin position="16"/>
        <end position="151"/>
    </location>
</feature>
<dbReference type="AlphaFoldDB" id="A0A1C1D0W5"/>
<comment type="caution">
    <text evidence="3">The sequence shown here is derived from an EMBL/GenBank/DDBJ whole genome shotgun (WGS) entry which is preliminary data.</text>
</comment>
<dbReference type="VEuPathDB" id="FungiDB:CLCR_00968"/>
<gene>
    <name evidence="3" type="ORF">CLCR_00968</name>
</gene>
<organism evidence="3 4">
    <name type="scientific">Cladophialophora carrionii</name>
    <dbReference type="NCBI Taxonomy" id="86049"/>
    <lineage>
        <taxon>Eukaryota</taxon>
        <taxon>Fungi</taxon>
        <taxon>Dikarya</taxon>
        <taxon>Ascomycota</taxon>
        <taxon>Pezizomycotina</taxon>
        <taxon>Eurotiomycetes</taxon>
        <taxon>Chaetothyriomycetidae</taxon>
        <taxon>Chaetothyriales</taxon>
        <taxon>Herpotrichiellaceae</taxon>
        <taxon>Cladophialophora</taxon>
    </lineage>
</organism>
<dbReference type="OrthoDB" id="2937326at2759"/>
<evidence type="ECO:0000313" key="3">
    <source>
        <dbReference type="EMBL" id="OCT54366.1"/>
    </source>
</evidence>
<feature type="transmembrane region" description="Helical" evidence="1">
    <location>
        <begin position="94"/>
        <end position="113"/>
    </location>
</feature>
<evidence type="ECO:0000313" key="4">
    <source>
        <dbReference type="Proteomes" id="UP000094526"/>
    </source>
</evidence>
<keyword evidence="1" id="KW-1133">Transmembrane helix</keyword>
<protein>
    <recommendedName>
        <fullName evidence="2">DUF7704 domain-containing protein</fullName>
    </recommendedName>
</protein>
<evidence type="ECO:0000259" key="2">
    <source>
        <dbReference type="Pfam" id="PF24803"/>
    </source>
</evidence>